<dbReference type="KEGG" id="paco:AACT_2371"/>
<evidence type="ECO:0000259" key="3">
    <source>
        <dbReference type="PROSITE" id="PS51677"/>
    </source>
</evidence>
<evidence type="ECO:0000256" key="1">
    <source>
        <dbReference type="ARBA" id="ARBA00004613"/>
    </source>
</evidence>
<dbReference type="Pfam" id="PF01522">
    <property type="entry name" value="Polysacc_deac_1"/>
    <property type="match status" value="1"/>
</dbReference>
<evidence type="ECO:0000313" key="5">
    <source>
        <dbReference type="Proteomes" id="UP000503483"/>
    </source>
</evidence>
<dbReference type="RefSeq" id="WP_172127213.1">
    <property type="nucleotide sequence ID" value="NZ_CP042652.1"/>
</dbReference>
<gene>
    <name evidence="4" type="ORF">AACT_2371</name>
</gene>
<dbReference type="SUPFAM" id="SSF88713">
    <property type="entry name" value="Glycoside hydrolase/deacetylase"/>
    <property type="match status" value="1"/>
</dbReference>
<dbReference type="GO" id="GO:0016810">
    <property type="term" value="F:hydrolase activity, acting on carbon-nitrogen (but not peptide) bonds"/>
    <property type="evidence" value="ECO:0007669"/>
    <property type="project" value="InterPro"/>
</dbReference>
<dbReference type="GO" id="GO:0005975">
    <property type="term" value="P:carbohydrate metabolic process"/>
    <property type="evidence" value="ECO:0007669"/>
    <property type="project" value="InterPro"/>
</dbReference>
<dbReference type="InterPro" id="IPR011330">
    <property type="entry name" value="Glyco_hydro/deAcase_b/a-brl"/>
</dbReference>
<organism evidence="4 5">
    <name type="scientific">Arcobacter acticola</name>
    <dbReference type="NCBI Taxonomy" id="1849015"/>
    <lineage>
        <taxon>Bacteria</taxon>
        <taxon>Pseudomonadati</taxon>
        <taxon>Campylobacterota</taxon>
        <taxon>Epsilonproteobacteria</taxon>
        <taxon>Campylobacterales</taxon>
        <taxon>Arcobacteraceae</taxon>
        <taxon>Arcobacter</taxon>
    </lineage>
</organism>
<dbReference type="AlphaFoldDB" id="A0A6M8EFW8"/>
<dbReference type="InterPro" id="IPR051398">
    <property type="entry name" value="Polysacch_Deacetylase"/>
</dbReference>
<keyword evidence="2" id="KW-0732">Signal</keyword>
<dbReference type="InterPro" id="IPR002509">
    <property type="entry name" value="NODB_dom"/>
</dbReference>
<proteinExistence type="predicted"/>
<sequence length="272" mass="32099">MEILLLIPVFIFIYYSYKYAWWTKTIDYNYPRILMYHMISKHKKNAKFNGLRVTPTEFENQIKYLSYNNWTFFTMSELIEKKDNLPSKSIAITFDDGYEDNFTNAFPILKKYNAKATIYLVIDRHDREWSSKRKKKNSTGELKNEPKLLDEQIVELINSGLIEIGSHTMTHDNLPTLDKEQKIDEIRNSKLEIEKKFNTKCNSFCYPFGLYDKEDIKLVVELAYTNATTTTKGIDDLTKLDLFELKRITISGKDNMFAFKIKLKRGLRGLLK</sequence>
<dbReference type="EMBL" id="CP042652">
    <property type="protein sequence ID" value="QKE29480.1"/>
    <property type="molecule type" value="Genomic_DNA"/>
</dbReference>
<keyword evidence="5" id="KW-1185">Reference proteome</keyword>
<accession>A0A6M8EFW8</accession>
<dbReference type="Gene3D" id="3.20.20.370">
    <property type="entry name" value="Glycoside hydrolase/deacetylase"/>
    <property type="match status" value="1"/>
</dbReference>
<dbReference type="Proteomes" id="UP000503483">
    <property type="component" value="Chromosome"/>
</dbReference>
<comment type="subcellular location">
    <subcellularLocation>
        <location evidence="1">Secreted</location>
    </subcellularLocation>
</comment>
<protein>
    <submittedName>
        <fullName evidence="4">Polysaccharide deacetylase</fullName>
    </submittedName>
</protein>
<evidence type="ECO:0000256" key="2">
    <source>
        <dbReference type="ARBA" id="ARBA00022729"/>
    </source>
</evidence>
<evidence type="ECO:0000313" key="4">
    <source>
        <dbReference type="EMBL" id="QKE29480.1"/>
    </source>
</evidence>
<dbReference type="GO" id="GO:0005576">
    <property type="term" value="C:extracellular region"/>
    <property type="evidence" value="ECO:0007669"/>
    <property type="project" value="UniProtKB-SubCell"/>
</dbReference>
<name>A0A6M8EFW8_9BACT</name>
<dbReference type="PANTHER" id="PTHR34216:SF3">
    <property type="entry name" value="POLY-BETA-1,6-N-ACETYL-D-GLUCOSAMINE N-DEACETYLASE"/>
    <property type="match status" value="1"/>
</dbReference>
<feature type="domain" description="NodB homology" evidence="3">
    <location>
        <begin position="88"/>
        <end position="272"/>
    </location>
</feature>
<dbReference type="PANTHER" id="PTHR34216">
    <property type="match status" value="1"/>
</dbReference>
<dbReference type="CDD" id="cd10918">
    <property type="entry name" value="CE4_NodB_like_5s_6s"/>
    <property type="match status" value="1"/>
</dbReference>
<reference evidence="4 5" key="1">
    <citation type="submission" date="2019-08" db="EMBL/GenBank/DDBJ databases">
        <title>Complete genome sequence of Arcobacter acticola.</title>
        <authorList>
            <person name="Miller W."/>
        </authorList>
    </citation>
    <scope>NUCLEOTIDE SEQUENCE [LARGE SCALE GENOMIC DNA]</scope>
    <source>
        <strain evidence="4 5">KCTC 52212</strain>
    </source>
</reference>
<dbReference type="PROSITE" id="PS51677">
    <property type="entry name" value="NODB"/>
    <property type="match status" value="1"/>
</dbReference>